<evidence type="ECO:0000313" key="4">
    <source>
        <dbReference type="Proteomes" id="UP000234335"/>
    </source>
</evidence>
<feature type="region of interest" description="Disordered" evidence="1">
    <location>
        <begin position="196"/>
        <end position="221"/>
    </location>
</feature>
<comment type="caution">
    <text evidence="3">The sequence shown here is derived from an EMBL/GenBank/DDBJ whole genome shotgun (WGS) entry which is preliminary data.</text>
</comment>
<proteinExistence type="predicted"/>
<feature type="compositionally biased region" description="Basic and acidic residues" evidence="1">
    <location>
        <begin position="211"/>
        <end position="220"/>
    </location>
</feature>
<keyword evidence="4" id="KW-1185">Reference proteome</keyword>
<feature type="transmembrane region" description="Helical" evidence="2">
    <location>
        <begin position="75"/>
        <end position="96"/>
    </location>
</feature>
<organism evidence="3 4">
    <name type="scientific">Anaerococcus octavius</name>
    <dbReference type="NCBI Taxonomy" id="54007"/>
    <lineage>
        <taxon>Bacteria</taxon>
        <taxon>Bacillati</taxon>
        <taxon>Bacillota</taxon>
        <taxon>Tissierellia</taxon>
        <taxon>Tissierellales</taxon>
        <taxon>Peptoniphilaceae</taxon>
        <taxon>Anaerococcus</taxon>
    </lineage>
</organism>
<keyword evidence="2" id="KW-0472">Membrane</keyword>
<feature type="transmembrane region" description="Helical" evidence="2">
    <location>
        <begin position="139"/>
        <end position="158"/>
    </location>
</feature>
<dbReference type="AlphaFoldDB" id="A0A2I1MAD9"/>
<protein>
    <submittedName>
        <fullName evidence="3">Uncharacterized protein</fullName>
    </submittedName>
</protein>
<reference evidence="3 4" key="1">
    <citation type="submission" date="2017-12" db="EMBL/GenBank/DDBJ databases">
        <title>Phylogenetic diversity of female urinary microbiome.</title>
        <authorList>
            <person name="Thomas-White K."/>
            <person name="Wolfe A.J."/>
        </authorList>
    </citation>
    <scope>NUCLEOTIDE SEQUENCE [LARGE SCALE GENOMIC DNA]</scope>
    <source>
        <strain evidence="3 4">UMB0119</strain>
    </source>
</reference>
<keyword evidence="2" id="KW-0812">Transmembrane</keyword>
<feature type="transmembrane region" description="Helical" evidence="2">
    <location>
        <begin position="44"/>
        <end position="63"/>
    </location>
</feature>
<dbReference type="RefSeq" id="WP_101540171.1">
    <property type="nucleotide sequence ID" value="NZ_PKGS01000002.1"/>
</dbReference>
<evidence type="ECO:0000313" key="3">
    <source>
        <dbReference type="EMBL" id="PKZ17100.1"/>
    </source>
</evidence>
<feature type="transmembrane region" description="Helical" evidence="2">
    <location>
        <begin position="116"/>
        <end position="133"/>
    </location>
</feature>
<accession>A0A2I1MAD9</accession>
<dbReference type="Proteomes" id="UP000234335">
    <property type="component" value="Unassembled WGS sequence"/>
</dbReference>
<evidence type="ECO:0000256" key="1">
    <source>
        <dbReference type="SAM" id="MobiDB-lite"/>
    </source>
</evidence>
<sequence>MDFSFILRQLQTILLNNRVTLIPLIFILFNLLIFIVSRTFRKTGLFVLALAFGLDYAIKSIPYDVYYNFPQVYNFITILYIVGFVVFFVKIIKILIRMSNLGISSSKKADSKFGNFFKYTGIVPFLIMLSLNIVHLDKIIGTDILRILTSVSFIYMLIKTIYSTYKFLSTKESIVLGDKMDFKEIKDYLNAENKENKNVHNSKNQGRRVRKSFDNKKDNLESSQTVKIDKNEIDEKISMANIENNQKNHSKIEKKDNKIYNEKSNANKLSNTDLIRLVSGDINKTHNHTTMTITNLKSSEKISFTSSRPILKIQEYNEYKIDLEFENVNEYDYGRFIDILLKYSKAKDSYKFELIVSPDQDPSSKIVFFDPSNIYDIDEKDYANVGGKIISMNFPKYKINFITGN</sequence>
<feature type="transmembrane region" description="Helical" evidence="2">
    <location>
        <begin position="20"/>
        <end position="37"/>
    </location>
</feature>
<gene>
    <name evidence="3" type="ORF">CYJ34_04770</name>
</gene>
<dbReference type="EMBL" id="PKGS01000002">
    <property type="protein sequence ID" value="PKZ17100.1"/>
    <property type="molecule type" value="Genomic_DNA"/>
</dbReference>
<name>A0A2I1MAD9_9FIRM</name>
<keyword evidence="2" id="KW-1133">Transmembrane helix</keyword>
<evidence type="ECO:0000256" key="2">
    <source>
        <dbReference type="SAM" id="Phobius"/>
    </source>
</evidence>